<reference evidence="2" key="1">
    <citation type="submission" date="2019-05" db="EMBL/GenBank/DDBJ databases">
        <title>Annotation for the trematode Fasciolopsis buski.</title>
        <authorList>
            <person name="Choi Y.-J."/>
        </authorList>
    </citation>
    <scope>NUCLEOTIDE SEQUENCE</scope>
    <source>
        <strain evidence="2">HT</strain>
        <tissue evidence="2">Whole worm</tissue>
    </source>
</reference>
<evidence type="ECO:0000313" key="2">
    <source>
        <dbReference type="EMBL" id="KAA0195056.1"/>
    </source>
</evidence>
<sequence>MLSIDAVDVTRTTTTAKMPPPNVGSHNLLKLKSPGRSADNTESSGDLNSLSGYDSGDLDRYLQIPPAFLDSEGVERWAGRRDSCTMTAEVLSALNATNADSPVTLDRSKGDSTVTGISVANKFSGHLDMRSTSDGLNNYYDHAPTAPLFDSSQMQPSDFQNMASKLGISMTPNDYQLLTNPQLANYVTDETTETQLLG</sequence>
<feature type="compositionally biased region" description="Polar residues" evidence="1">
    <location>
        <begin position="38"/>
        <end position="51"/>
    </location>
</feature>
<evidence type="ECO:0000313" key="3">
    <source>
        <dbReference type="Proteomes" id="UP000728185"/>
    </source>
</evidence>
<dbReference type="Proteomes" id="UP000728185">
    <property type="component" value="Unassembled WGS sequence"/>
</dbReference>
<gene>
    <name evidence="2" type="ORF">FBUS_10984</name>
</gene>
<comment type="caution">
    <text evidence="2">The sequence shown here is derived from an EMBL/GenBank/DDBJ whole genome shotgun (WGS) entry which is preliminary data.</text>
</comment>
<accession>A0A8E0S144</accession>
<feature type="region of interest" description="Disordered" evidence="1">
    <location>
        <begin position="1"/>
        <end position="51"/>
    </location>
</feature>
<dbReference type="AlphaFoldDB" id="A0A8E0S144"/>
<evidence type="ECO:0000256" key="1">
    <source>
        <dbReference type="SAM" id="MobiDB-lite"/>
    </source>
</evidence>
<dbReference type="EMBL" id="LUCM01003964">
    <property type="protein sequence ID" value="KAA0195056.1"/>
    <property type="molecule type" value="Genomic_DNA"/>
</dbReference>
<proteinExistence type="predicted"/>
<organism evidence="2 3">
    <name type="scientific">Fasciolopsis buskii</name>
    <dbReference type="NCBI Taxonomy" id="27845"/>
    <lineage>
        <taxon>Eukaryota</taxon>
        <taxon>Metazoa</taxon>
        <taxon>Spiralia</taxon>
        <taxon>Lophotrochozoa</taxon>
        <taxon>Platyhelminthes</taxon>
        <taxon>Trematoda</taxon>
        <taxon>Digenea</taxon>
        <taxon>Plagiorchiida</taxon>
        <taxon>Echinostomata</taxon>
        <taxon>Echinostomatoidea</taxon>
        <taxon>Fasciolidae</taxon>
        <taxon>Fasciolopsis</taxon>
    </lineage>
</organism>
<protein>
    <submittedName>
        <fullName evidence="2">Uncharacterized protein</fullName>
    </submittedName>
</protein>
<name>A0A8E0S144_9TREM</name>
<keyword evidence="3" id="KW-1185">Reference proteome</keyword>
<dbReference type="OrthoDB" id="6241105at2759"/>